<gene>
    <name evidence="1" type="ORF">NPIL_11681</name>
</gene>
<evidence type="ECO:0000313" key="2">
    <source>
        <dbReference type="Proteomes" id="UP000887013"/>
    </source>
</evidence>
<name>A0A8X6MWD2_NEPPI</name>
<dbReference type="EMBL" id="BMAW01097683">
    <property type="protein sequence ID" value="GFS80989.1"/>
    <property type="molecule type" value="Genomic_DNA"/>
</dbReference>
<reference evidence="1" key="1">
    <citation type="submission" date="2020-08" db="EMBL/GenBank/DDBJ databases">
        <title>Multicomponent nature underlies the extraordinary mechanical properties of spider dragline silk.</title>
        <authorList>
            <person name="Kono N."/>
            <person name="Nakamura H."/>
            <person name="Mori M."/>
            <person name="Yoshida Y."/>
            <person name="Ohtoshi R."/>
            <person name="Malay A.D."/>
            <person name="Moran D.A.P."/>
            <person name="Tomita M."/>
            <person name="Numata K."/>
            <person name="Arakawa K."/>
        </authorList>
    </citation>
    <scope>NUCLEOTIDE SEQUENCE</scope>
</reference>
<proteinExistence type="predicted"/>
<sequence>MGETFSRYLRSPKNQCRRIARGRRQHNVSAIATKARRGRGVSLFAGVDTKAPLFGVPIVAALFVPLYLHLCGGSASPHTYTGFGSLMVIGDVTMPVFQKSFRDRPSTCSIHRTFPTSTLNCLQKGWEVSVKQ</sequence>
<dbReference type="AlphaFoldDB" id="A0A8X6MWD2"/>
<comment type="caution">
    <text evidence="1">The sequence shown here is derived from an EMBL/GenBank/DDBJ whole genome shotgun (WGS) entry which is preliminary data.</text>
</comment>
<protein>
    <submittedName>
        <fullName evidence="1">Uncharacterized protein</fullName>
    </submittedName>
</protein>
<organism evidence="1 2">
    <name type="scientific">Nephila pilipes</name>
    <name type="common">Giant wood spider</name>
    <name type="synonym">Nephila maculata</name>
    <dbReference type="NCBI Taxonomy" id="299642"/>
    <lineage>
        <taxon>Eukaryota</taxon>
        <taxon>Metazoa</taxon>
        <taxon>Ecdysozoa</taxon>
        <taxon>Arthropoda</taxon>
        <taxon>Chelicerata</taxon>
        <taxon>Arachnida</taxon>
        <taxon>Araneae</taxon>
        <taxon>Araneomorphae</taxon>
        <taxon>Entelegynae</taxon>
        <taxon>Araneoidea</taxon>
        <taxon>Nephilidae</taxon>
        <taxon>Nephila</taxon>
    </lineage>
</organism>
<accession>A0A8X6MWD2</accession>
<keyword evidence="2" id="KW-1185">Reference proteome</keyword>
<evidence type="ECO:0000313" key="1">
    <source>
        <dbReference type="EMBL" id="GFS80989.1"/>
    </source>
</evidence>
<dbReference type="Proteomes" id="UP000887013">
    <property type="component" value="Unassembled WGS sequence"/>
</dbReference>